<sequence length="322" mass="34697">MDVRLQASSCLQTTPSAPAGGPNAQAMRGHLADFLQRAMAGSLVVHLPSGAPVARGEGHFHVGPELFLQTSGWTDFRFPHGTQTLGPGEALLMPPQLLHSEKVRAAPGQDFANLVVYAEAHALTCHLAYEKSAGRPGIQHLEMRQHPQARHIHDWLADAARLGQGDAPAWASTQSTQVRALLAAATAGVLQALAATDPQAAPESGWVSKLRVLVQNQLGDQDLSVRGLASQCGCTADYLSHLFRQQTQEALVAYINRMRMARAARLLTESALAVKEVAWACGFANASYFIHTFRAQHGQTPKAYREARAVVKSAHENPHLRG</sequence>
<dbReference type="PRINTS" id="PR00032">
    <property type="entry name" value="HTHARAC"/>
</dbReference>
<dbReference type="SUPFAM" id="SSF51182">
    <property type="entry name" value="RmlC-like cupins"/>
    <property type="match status" value="1"/>
</dbReference>
<dbReference type="PROSITE" id="PS00041">
    <property type="entry name" value="HTH_ARAC_FAMILY_1"/>
    <property type="match status" value="1"/>
</dbReference>
<organism evidence="6 7">
    <name type="scientific">Rhodoferax ferrireducens</name>
    <dbReference type="NCBI Taxonomy" id="192843"/>
    <lineage>
        <taxon>Bacteria</taxon>
        <taxon>Pseudomonadati</taxon>
        <taxon>Pseudomonadota</taxon>
        <taxon>Betaproteobacteria</taxon>
        <taxon>Burkholderiales</taxon>
        <taxon>Comamonadaceae</taxon>
        <taxon>Rhodoferax</taxon>
    </lineage>
</organism>
<dbReference type="Pfam" id="PF12833">
    <property type="entry name" value="HTH_18"/>
    <property type="match status" value="1"/>
</dbReference>
<evidence type="ECO:0000259" key="5">
    <source>
        <dbReference type="PROSITE" id="PS01124"/>
    </source>
</evidence>
<dbReference type="PANTHER" id="PTHR43280:SF2">
    <property type="entry name" value="HTH-TYPE TRANSCRIPTIONAL REGULATOR EXSA"/>
    <property type="match status" value="1"/>
</dbReference>
<dbReference type="EMBL" id="JAVDXT010000003">
    <property type="protein sequence ID" value="MDR7378804.1"/>
    <property type="molecule type" value="Genomic_DNA"/>
</dbReference>
<keyword evidence="2" id="KW-0238">DNA-binding</keyword>
<evidence type="ECO:0000256" key="2">
    <source>
        <dbReference type="ARBA" id="ARBA00023125"/>
    </source>
</evidence>
<comment type="caution">
    <text evidence="6">The sequence shown here is derived from an EMBL/GenBank/DDBJ whole genome shotgun (WGS) entry which is preliminary data.</text>
</comment>
<dbReference type="InterPro" id="IPR018062">
    <property type="entry name" value="HTH_AraC-typ_CS"/>
</dbReference>
<keyword evidence="1" id="KW-0805">Transcription regulation</keyword>
<dbReference type="InterPro" id="IPR014710">
    <property type="entry name" value="RmlC-like_jellyroll"/>
</dbReference>
<feature type="region of interest" description="Disordered" evidence="4">
    <location>
        <begin position="1"/>
        <end position="22"/>
    </location>
</feature>
<evidence type="ECO:0000313" key="7">
    <source>
        <dbReference type="Proteomes" id="UP001180487"/>
    </source>
</evidence>
<gene>
    <name evidence="6" type="ORF">J2X19_003498</name>
</gene>
<dbReference type="InterPro" id="IPR020449">
    <property type="entry name" value="Tscrpt_reg_AraC-type_HTH"/>
</dbReference>
<proteinExistence type="predicted"/>
<protein>
    <submittedName>
        <fullName evidence="6">AraC-like DNA-binding protein</fullName>
    </submittedName>
</protein>
<dbReference type="SUPFAM" id="SSF46689">
    <property type="entry name" value="Homeodomain-like"/>
    <property type="match status" value="1"/>
</dbReference>
<keyword evidence="7" id="KW-1185">Reference proteome</keyword>
<evidence type="ECO:0000256" key="3">
    <source>
        <dbReference type="ARBA" id="ARBA00023163"/>
    </source>
</evidence>
<keyword evidence="3" id="KW-0804">Transcription</keyword>
<feature type="compositionally biased region" description="Polar residues" evidence="4">
    <location>
        <begin position="1"/>
        <end position="16"/>
    </location>
</feature>
<dbReference type="InterPro" id="IPR011051">
    <property type="entry name" value="RmlC_Cupin_sf"/>
</dbReference>
<dbReference type="PANTHER" id="PTHR43280">
    <property type="entry name" value="ARAC-FAMILY TRANSCRIPTIONAL REGULATOR"/>
    <property type="match status" value="1"/>
</dbReference>
<reference evidence="6 7" key="1">
    <citation type="submission" date="2023-07" db="EMBL/GenBank/DDBJ databases">
        <title>Sorghum-associated microbial communities from plants grown in Nebraska, USA.</title>
        <authorList>
            <person name="Schachtman D."/>
        </authorList>
    </citation>
    <scope>NUCLEOTIDE SEQUENCE [LARGE SCALE GENOMIC DNA]</scope>
    <source>
        <strain evidence="6 7">BE313</strain>
    </source>
</reference>
<feature type="domain" description="HTH araC/xylS-type" evidence="5">
    <location>
        <begin position="208"/>
        <end position="307"/>
    </location>
</feature>
<dbReference type="RefSeq" id="WP_310375081.1">
    <property type="nucleotide sequence ID" value="NZ_JAVDXT010000003.1"/>
</dbReference>
<name>A0ABU2CBV1_9BURK</name>
<accession>A0ABU2CBV1</accession>
<dbReference type="Gene3D" id="2.60.120.10">
    <property type="entry name" value="Jelly Rolls"/>
    <property type="match status" value="1"/>
</dbReference>
<dbReference type="InterPro" id="IPR018060">
    <property type="entry name" value="HTH_AraC"/>
</dbReference>
<dbReference type="Gene3D" id="1.10.10.60">
    <property type="entry name" value="Homeodomain-like"/>
    <property type="match status" value="2"/>
</dbReference>
<evidence type="ECO:0000256" key="4">
    <source>
        <dbReference type="SAM" id="MobiDB-lite"/>
    </source>
</evidence>
<evidence type="ECO:0000256" key="1">
    <source>
        <dbReference type="ARBA" id="ARBA00023015"/>
    </source>
</evidence>
<dbReference type="Proteomes" id="UP001180487">
    <property type="component" value="Unassembled WGS sequence"/>
</dbReference>
<dbReference type="InterPro" id="IPR009057">
    <property type="entry name" value="Homeodomain-like_sf"/>
</dbReference>
<dbReference type="PROSITE" id="PS01124">
    <property type="entry name" value="HTH_ARAC_FAMILY_2"/>
    <property type="match status" value="1"/>
</dbReference>
<evidence type="ECO:0000313" key="6">
    <source>
        <dbReference type="EMBL" id="MDR7378804.1"/>
    </source>
</evidence>
<dbReference type="SMART" id="SM00342">
    <property type="entry name" value="HTH_ARAC"/>
    <property type="match status" value="1"/>
</dbReference>